<comment type="caution">
    <text evidence="3">The sequence shown here is derived from an EMBL/GenBank/DDBJ whole genome shotgun (WGS) entry which is preliminary data.</text>
</comment>
<evidence type="ECO:0000313" key="4">
    <source>
        <dbReference type="Proteomes" id="UP001501565"/>
    </source>
</evidence>
<dbReference type="SUPFAM" id="SSF53271">
    <property type="entry name" value="PRTase-like"/>
    <property type="match status" value="1"/>
</dbReference>
<accession>A0ABP7LXJ2</accession>
<evidence type="ECO:0000256" key="1">
    <source>
        <dbReference type="ARBA" id="ARBA00008007"/>
    </source>
</evidence>
<dbReference type="CDD" id="cd06223">
    <property type="entry name" value="PRTases_typeI"/>
    <property type="match status" value="1"/>
</dbReference>
<dbReference type="InterPro" id="IPR029057">
    <property type="entry name" value="PRTase-like"/>
</dbReference>
<dbReference type="Proteomes" id="UP001501565">
    <property type="component" value="Unassembled WGS sequence"/>
</dbReference>
<name>A0ABP7LXJ2_9GAMM</name>
<dbReference type="InterPro" id="IPR000836">
    <property type="entry name" value="PRTase_dom"/>
</dbReference>
<dbReference type="PANTHER" id="PTHR47505:SF1">
    <property type="entry name" value="DNA UTILIZATION PROTEIN YHGH"/>
    <property type="match status" value="1"/>
</dbReference>
<comment type="similarity">
    <text evidence="1">Belongs to the ComF/GntX family.</text>
</comment>
<organism evidence="3 4">
    <name type="scientific">Litoribacillus peritrichatus</name>
    <dbReference type="NCBI Taxonomy" id="718191"/>
    <lineage>
        <taxon>Bacteria</taxon>
        <taxon>Pseudomonadati</taxon>
        <taxon>Pseudomonadota</taxon>
        <taxon>Gammaproteobacteria</taxon>
        <taxon>Oceanospirillales</taxon>
        <taxon>Oceanospirillaceae</taxon>
        <taxon>Litoribacillus</taxon>
    </lineage>
</organism>
<reference evidence="4" key="1">
    <citation type="journal article" date="2019" name="Int. J. Syst. Evol. Microbiol.">
        <title>The Global Catalogue of Microorganisms (GCM) 10K type strain sequencing project: providing services to taxonomists for standard genome sequencing and annotation.</title>
        <authorList>
            <consortium name="The Broad Institute Genomics Platform"/>
            <consortium name="The Broad Institute Genome Sequencing Center for Infectious Disease"/>
            <person name="Wu L."/>
            <person name="Ma J."/>
        </authorList>
    </citation>
    <scope>NUCLEOTIDE SEQUENCE [LARGE SCALE GENOMIC DNA]</scope>
    <source>
        <strain evidence="4">JCM 17551</strain>
    </source>
</reference>
<gene>
    <name evidence="3" type="ORF">GCM10022277_00440</name>
</gene>
<dbReference type="PANTHER" id="PTHR47505">
    <property type="entry name" value="DNA UTILIZATION PROTEIN YHGH"/>
    <property type="match status" value="1"/>
</dbReference>
<proteinExistence type="inferred from homology"/>
<keyword evidence="4" id="KW-1185">Reference proteome</keyword>
<protein>
    <submittedName>
        <fullName evidence="3">ComF family protein</fullName>
    </submittedName>
</protein>
<evidence type="ECO:0000313" key="3">
    <source>
        <dbReference type="EMBL" id="GAA3909615.1"/>
    </source>
</evidence>
<dbReference type="InterPro" id="IPR051910">
    <property type="entry name" value="ComF/GntX_DNA_util-trans"/>
</dbReference>
<sequence>MPTEVDLDVCGRCQTNPFDFDRAFSLFEYRYPMVHWIGSYKANKLTNLVQLEQWFYSAFYHQYHEQTIDAIIAIPSSPVKTLIRGEIPSYPLAQAIHKRTHIPFIRGVLSKDWSEQSQKSKSREARLSNHRFKLHEERLWRGSTQLDTVLLVDDVMTTGASLNEASKLLKKAGVGKVFTLTIARTPSYP</sequence>
<feature type="domain" description="Phosphoribosyltransferase" evidence="2">
    <location>
        <begin position="85"/>
        <end position="187"/>
    </location>
</feature>
<dbReference type="Gene3D" id="3.40.50.2020">
    <property type="match status" value="1"/>
</dbReference>
<dbReference type="EMBL" id="BAABBN010000002">
    <property type="protein sequence ID" value="GAA3909615.1"/>
    <property type="molecule type" value="Genomic_DNA"/>
</dbReference>
<evidence type="ECO:0000259" key="2">
    <source>
        <dbReference type="Pfam" id="PF00156"/>
    </source>
</evidence>
<dbReference type="Pfam" id="PF00156">
    <property type="entry name" value="Pribosyltran"/>
    <property type="match status" value="1"/>
</dbReference>